<proteinExistence type="predicted"/>
<evidence type="ECO:0000313" key="2">
    <source>
        <dbReference type="Proteomes" id="UP000070633"/>
    </source>
</evidence>
<evidence type="ECO:0008006" key="3">
    <source>
        <dbReference type="Google" id="ProtNLM"/>
    </source>
</evidence>
<name>A0ABR5TK53_9EURY</name>
<dbReference type="Proteomes" id="UP000070633">
    <property type="component" value="Unassembled WGS sequence"/>
</dbReference>
<organism evidence="1 2">
    <name type="scientific">candidate division MSBL1 archaeon SCGC-AAA382M17</name>
    <dbReference type="NCBI Taxonomy" id="1698284"/>
    <lineage>
        <taxon>Archaea</taxon>
        <taxon>Methanobacteriati</taxon>
        <taxon>Methanobacteriota</taxon>
        <taxon>candidate division MSBL1</taxon>
    </lineage>
</organism>
<evidence type="ECO:0000313" key="1">
    <source>
        <dbReference type="EMBL" id="KXB08992.1"/>
    </source>
</evidence>
<comment type="caution">
    <text evidence="1">The sequence shown here is derived from an EMBL/GenBank/DDBJ whole genome shotgun (WGS) entry which is preliminary data.</text>
</comment>
<protein>
    <recommendedName>
        <fullName evidence="3">Deoxycytidine triphosphate deaminase</fullName>
    </recommendedName>
</protein>
<keyword evidence="2" id="KW-1185">Reference proteome</keyword>
<sequence>MRFLPGKETEEYLEGIVYRDTQIKDDGVDLTVAKIFEPENRGEIDFGGSERSDAEISEIKPRLRNPKDDYGWWELEPGFYLISYNESFKTKRKAFLQPLPRLTRNQAIHTSGFLTKLTLIPLYVGENGMAIKENSRVSRIYMFEG</sequence>
<gene>
    <name evidence="1" type="ORF">AKJ55_00105</name>
</gene>
<dbReference type="EMBL" id="LHYI01000001">
    <property type="protein sequence ID" value="KXB08992.1"/>
    <property type="molecule type" value="Genomic_DNA"/>
</dbReference>
<reference evidence="1 2" key="1">
    <citation type="journal article" date="2016" name="Sci. Rep.">
        <title>Metabolic traits of an uncultured archaeal lineage -MSBL1- from brine pools of the Red Sea.</title>
        <authorList>
            <person name="Mwirichia R."/>
            <person name="Alam I."/>
            <person name="Rashid M."/>
            <person name="Vinu M."/>
            <person name="Ba-Alawi W."/>
            <person name="Anthony Kamau A."/>
            <person name="Kamanda Ngugi D."/>
            <person name="Goker M."/>
            <person name="Klenk H.P."/>
            <person name="Bajic V."/>
            <person name="Stingl U."/>
        </authorList>
    </citation>
    <scope>NUCLEOTIDE SEQUENCE [LARGE SCALE GENOMIC DNA]</scope>
    <source>
        <strain evidence="1">SCGC-AAA382M17</strain>
    </source>
</reference>
<accession>A0ABR5TK53</accession>